<feature type="region of interest" description="Disordered" evidence="1">
    <location>
        <begin position="47"/>
        <end position="83"/>
    </location>
</feature>
<proteinExistence type="predicted"/>
<dbReference type="PROSITE" id="PS51257">
    <property type="entry name" value="PROKAR_LIPOPROTEIN"/>
    <property type="match status" value="1"/>
</dbReference>
<gene>
    <name evidence="4" type="ORF">A7J05_17430</name>
</gene>
<keyword evidence="2" id="KW-0732">Signal</keyword>
<protein>
    <recommendedName>
        <fullName evidence="3">DUF4232 domain-containing protein</fullName>
    </recommendedName>
</protein>
<evidence type="ECO:0000256" key="2">
    <source>
        <dbReference type="SAM" id="SignalP"/>
    </source>
</evidence>
<dbReference type="InterPro" id="IPR006311">
    <property type="entry name" value="TAT_signal"/>
</dbReference>
<accession>A0ABN4VKF5</accession>
<feature type="compositionally biased region" description="Basic and acidic residues" evidence="1">
    <location>
        <begin position="48"/>
        <end position="58"/>
    </location>
</feature>
<dbReference type="RefSeq" id="WP_076685264.1">
    <property type="nucleotide sequence ID" value="NZ_CP015588.1"/>
</dbReference>
<dbReference type="PROSITE" id="PS51318">
    <property type="entry name" value="TAT"/>
    <property type="match status" value="1"/>
</dbReference>
<dbReference type="Pfam" id="PF14016">
    <property type="entry name" value="DUF4232"/>
    <property type="match status" value="1"/>
</dbReference>
<feature type="chain" id="PRO_5045279921" description="DUF4232 domain-containing protein" evidence="2">
    <location>
        <begin position="28"/>
        <end position="227"/>
    </location>
</feature>
<feature type="domain" description="DUF4232" evidence="3">
    <location>
        <begin position="92"/>
        <end position="216"/>
    </location>
</feature>
<keyword evidence="5" id="KW-1185">Reference proteome</keyword>
<organism evidence="4 5">
    <name type="scientific">Streptomyces alfalfae</name>
    <dbReference type="NCBI Taxonomy" id="1642299"/>
    <lineage>
        <taxon>Bacteria</taxon>
        <taxon>Bacillati</taxon>
        <taxon>Actinomycetota</taxon>
        <taxon>Actinomycetes</taxon>
        <taxon>Kitasatosporales</taxon>
        <taxon>Streptomycetaceae</taxon>
        <taxon>Streptomyces</taxon>
    </lineage>
</organism>
<evidence type="ECO:0000313" key="4">
    <source>
        <dbReference type="EMBL" id="APY87272.1"/>
    </source>
</evidence>
<feature type="compositionally biased region" description="Basic and acidic residues" evidence="1">
    <location>
        <begin position="68"/>
        <end position="77"/>
    </location>
</feature>
<reference evidence="4 5" key="1">
    <citation type="submission" date="2016-05" db="EMBL/GenBank/DDBJ databases">
        <authorList>
            <person name="Gu J."/>
        </authorList>
    </citation>
    <scope>NUCLEOTIDE SEQUENCE [LARGE SCALE GENOMIC DNA]</scope>
    <source>
        <strain evidence="4 5">ACCC40021</strain>
    </source>
</reference>
<dbReference type="Proteomes" id="UP000187191">
    <property type="component" value="Chromosome"/>
</dbReference>
<name>A0ABN4VKF5_9ACTN</name>
<dbReference type="EMBL" id="CP015588">
    <property type="protein sequence ID" value="APY87272.1"/>
    <property type="molecule type" value="Genomic_DNA"/>
</dbReference>
<sequence>MPTSRSRATVLAAAGAAALALSLTACGGNGSGPKAAAPAEATVAVDPAKNEAGEKNADAEAATVSRAGRAERAETARSAKSPGATVAAAPVCTTEDLKISAARHGGPPHTHIVLTAKNTSGHSCRMTGHPEIQFLESHRGHVPPVAKSRPAAPVVLKAGAPAYAMVRLSDGGVDEPTEPVSGFSVTLKGGGGTAAVTAPGRGGIAVDPAAWRTGYWTYELRNGADDF</sequence>
<evidence type="ECO:0000256" key="1">
    <source>
        <dbReference type="SAM" id="MobiDB-lite"/>
    </source>
</evidence>
<evidence type="ECO:0000313" key="5">
    <source>
        <dbReference type="Proteomes" id="UP000187191"/>
    </source>
</evidence>
<evidence type="ECO:0000259" key="3">
    <source>
        <dbReference type="Pfam" id="PF14016"/>
    </source>
</evidence>
<feature type="signal peptide" evidence="2">
    <location>
        <begin position="1"/>
        <end position="27"/>
    </location>
</feature>
<dbReference type="InterPro" id="IPR025326">
    <property type="entry name" value="DUF4232"/>
</dbReference>